<evidence type="ECO:0000256" key="2">
    <source>
        <dbReference type="ARBA" id="ARBA00022737"/>
    </source>
</evidence>
<dbReference type="InterPro" id="IPR002048">
    <property type="entry name" value="EF_hand_dom"/>
</dbReference>
<feature type="domain" description="EF-hand" evidence="4">
    <location>
        <begin position="21"/>
        <end position="56"/>
    </location>
</feature>
<keyword evidence="3" id="KW-0106">Calcium</keyword>
<comment type="caution">
    <text evidence="5">The sequence shown here is derived from an EMBL/GenBank/DDBJ whole genome shotgun (WGS) entry which is preliminary data.</text>
</comment>
<evidence type="ECO:0000313" key="6">
    <source>
        <dbReference type="Proteomes" id="UP001165060"/>
    </source>
</evidence>
<protein>
    <recommendedName>
        <fullName evidence="1">Calmodulin</fullName>
    </recommendedName>
</protein>
<evidence type="ECO:0000259" key="4">
    <source>
        <dbReference type="PROSITE" id="PS50222"/>
    </source>
</evidence>
<evidence type="ECO:0000256" key="3">
    <source>
        <dbReference type="ARBA" id="ARBA00022837"/>
    </source>
</evidence>
<dbReference type="PANTHER" id="PTHR23048:SF0">
    <property type="entry name" value="CALMODULIN LIKE 3"/>
    <property type="match status" value="1"/>
</dbReference>
<dbReference type="PANTHER" id="PTHR23048">
    <property type="entry name" value="MYOSIN LIGHT CHAIN 1, 3"/>
    <property type="match status" value="1"/>
</dbReference>
<evidence type="ECO:0000313" key="5">
    <source>
        <dbReference type="EMBL" id="GMI40433.1"/>
    </source>
</evidence>
<accession>A0ABQ6N5G9</accession>
<organism evidence="5 6">
    <name type="scientific">Tetraparma gracilis</name>
    <dbReference type="NCBI Taxonomy" id="2962635"/>
    <lineage>
        <taxon>Eukaryota</taxon>
        <taxon>Sar</taxon>
        <taxon>Stramenopiles</taxon>
        <taxon>Ochrophyta</taxon>
        <taxon>Bolidophyceae</taxon>
        <taxon>Parmales</taxon>
        <taxon>Triparmaceae</taxon>
        <taxon>Tetraparma</taxon>
    </lineage>
</organism>
<dbReference type="Gene3D" id="1.10.238.10">
    <property type="entry name" value="EF-hand"/>
    <property type="match status" value="2"/>
</dbReference>
<dbReference type="CDD" id="cd00051">
    <property type="entry name" value="EFh"/>
    <property type="match status" value="2"/>
</dbReference>
<proteinExistence type="predicted"/>
<dbReference type="PROSITE" id="PS00018">
    <property type="entry name" value="EF_HAND_1"/>
    <property type="match status" value="4"/>
</dbReference>
<dbReference type="InterPro" id="IPR018247">
    <property type="entry name" value="EF_Hand_1_Ca_BS"/>
</dbReference>
<dbReference type="SUPFAM" id="SSF47473">
    <property type="entry name" value="EF-hand"/>
    <property type="match status" value="1"/>
</dbReference>
<gene>
    <name evidence="5" type="ORF">TeGR_g10340</name>
</gene>
<dbReference type="InterPro" id="IPR050230">
    <property type="entry name" value="CALM/Myosin/TropC-like"/>
</dbReference>
<dbReference type="EMBL" id="BRYB01002154">
    <property type="protein sequence ID" value="GMI40433.1"/>
    <property type="molecule type" value="Genomic_DNA"/>
</dbReference>
<dbReference type="Proteomes" id="UP001165060">
    <property type="component" value="Unassembled WGS sequence"/>
</dbReference>
<dbReference type="PROSITE" id="PS50222">
    <property type="entry name" value="EF_HAND_2"/>
    <property type="match status" value="4"/>
</dbReference>
<feature type="domain" description="EF-hand" evidence="4">
    <location>
        <begin position="94"/>
        <end position="129"/>
    </location>
</feature>
<feature type="domain" description="EF-hand" evidence="4">
    <location>
        <begin position="130"/>
        <end position="162"/>
    </location>
</feature>
<dbReference type="InterPro" id="IPR011992">
    <property type="entry name" value="EF-hand-dom_pair"/>
</dbReference>
<reference evidence="5 6" key="1">
    <citation type="journal article" date="2023" name="Commun. Biol.">
        <title>Genome analysis of Parmales, the sister group of diatoms, reveals the evolutionary specialization of diatoms from phago-mixotrophs to photoautotrophs.</title>
        <authorList>
            <person name="Ban H."/>
            <person name="Sato S."/>
            <person name="Yoshikawa S."/>
            <person name="Yamada K."/>
            <person name="Nakamura Y."/>
            <person name="Ichinomiya M."/>
            <person name="Sato N."/>
            <person name="Blanc-Mathieu R."/>
            <person name="Endo H."/>
            <person name="Kuwata A."/>
            <person name="Ogata H."/>
        </authorList>
    </citation>
    <scope>NUCLEOTIDE SEQUENCE [LARGE SCALE GENOMIC DNA]</scope>
</reference>
<feature type="domain" description="EF-hand" evidence="4">
    <location>
        <begin position="57"/>
        <end position="92"/>
    </location>
</feature>
<keyword evidence="6" id="KW-1185">Reference proteome</keyword>
<keyword evidence="2" id="KW-0677">Repeat</keyword>
<sequence length="162" mass="17720">MSAPEGASTPWHDLAADITEEQIEEFKDAFSLFDRDGDGTVTTSELGTVMRSLGQNVTEADLKDMISEVDADNSGALDFAEFLTMMVRKMRGVDVLDEINSAFASFDKDGSGTIDKKELEAILNNVDEKLSSADINQMMTEADVDGDGQINYSEFANMLIQK</sequence>
<evidence type="ECO:0000256" key="1">
    <source>
        <dbReference type="ARBA" id="ARBA00020786"/>
    </source>
</evidence>
<dbReference type="Pfam" id="PF13499">
    <property type="entry name" value="EF-hand_7"/>
    <property type="match status" value="2"/>
</dbReference>
<dbReference type="SMART" id="SM00054">
    <property type="entry name" value="EFh"/>
    <property type="match status" value="4"/>
</dbReference>
<name>A0ABQ6N5G9_9STRA</name>